<reference evidence="1 2" key="1">
    <citation type="journal article" date="2018" name="BMC Genomics">
        <title>Genomic comparison of Trypanosoma conorhini and Trypanosoma rangeli to Trypanosoma cruzi strains of high and low virulence.</title>
        <authorList>
            <person name="Bradwell K.R."/>
            <person name="Koparde V.N."/>
            <person name="Matveyev A.V."/>
            <person name="Serrano M.G."/>
            <person name="Alves J.M."/>
            <person name="Parikh H."/>
            <person name="Huang B."/>
            <person name="Lee V."/>
            <person name="Espinosa-Alvarez O."/>
            <person name="Ortiz P.A."/>
            <person name="Costa-Martins A.G."/>
            <person name="Teixeira M.M."/>
            <person name="Buck G.A."/>
        </authorList>
    </citation>
    <scope>NUCLEOTIDE SEQUENCE [LARGE SCALE GENOMIC DNA]</scope>
    <source>
        <strain evidence="1 2">025E</strain>
    </source>
</reference>
<gene>
    <name evidence="1" type="ORF">Tco025E_08411</name>
</gene>
<keyword evidence="2" id="KW-1185">Reference proteome</keyword>
<evidence type="ECO:0000313" key="1">
    <source>
        <dbReference type="EMBL" id="RNF02417.1"/>
    </source>
</evidence>
<proteinExistence type="predicted"/>
<evidence type="ECO:0000313" key="2">
    <source>
        <dbReference type="Proteomes" id="UP000284403"/>
    </source>
</evidence>
<protein>
    <submittedName>
        <fullName evidence="1">Uncharacterized protein</fullName>
    </submittedName>
</protein>
<comment type="caution">
    <text evidence="1">The sequence shown here is derived from an EMBL/GenBank/DDBJ whole genome shotgun (WGS) entry which is preliminary data.</text>
</comment>
<name>A0A3R7MH52_9TRYP</name>
<organism evidence="1 2">
    <name type="scientific">Trypanosoma conorhini</name>
    <dbReference type="NCBI Taxonomy" id="83891"/>
    <lineage>
        <taxon>Eukaryota</taxon>
        <taxon>Discoba</taxon>
        <taxon>Euglenozoa</taxon>
        <taxon>Kinetoplastea</taxon>
        <taxon>Metakinetoplastina</taxon>
        <taxon>Trypanosomatida</taxon>
        <taxon>Trypanosomatidae</taxon>
        <taxon>Trypanosoma</taxon>
    </lineage>
</organism>
<dbReference type="AlphaFoldDB" id="A0A3R7MH52"/>
<sequence>MHQVEMAKQQAKSFPLKLPMLLQWRRYQHPTTPPGLRQTAEEEHHMKDFRRQCRHYQRRQRQLKGKWKQGRRKRWRRLLRRKKVSRRVCPVMIKLTAVTRKLSPKKLFRPQLTQVIHRMEGQWMQLK</sequence>
<dbReference type="RefSeq" id="XP_029224648.1">
    <property type="nucleotide sequence ID" value="XM_029375261.1"/>
</dbReference>
<accession>A0A3R7MH52</accession>
<dbReference type="EMBL" id="MKKU01000773">
    <property type="protein sequence ID" value="RNF02417.1"/>
    <property type="molecule type" value="Genomic_DNA"/>
</dbReference>
<dbReference type="Proteomes" id="UP000284403">
    <property type="component" value="Unassembled WGS sequence"/>
</dbReference>
<dbReference type="GeneID" id="40322022"/>